<dbReference type="InterPro" id="IPR040442">
    <property type="entry name" value="Pyrv_kinase-like_dom_sf"/>
</dbReference>
<evidence type="ECO:0000313" key="5">
    <source>
        <dbReference type="EMBL" id="MDO7881555.1"/>
    </source>
</evidence>
<gene>
    <name evidence="5" type="ORF">Q5716_04865</name>
</gene>
<evidence type="ECO:0000256" key="2">
    <source>
        <dbReference type="ARBA" id="ARBA00022723"/>
    </source>
</evidence>
<dbReference type="PIRSF" id="PIRSF015582">
    <property type="entry name" value="Cit_lyase_B"/>
    <property type="match status" value="1"/>
</dbReference>
<proteinExistence type="predicted"/>
<evidence type="ECO:0000259" key="4">
    <source>
        <dbReference type="Pfam" id="PF03328"/>
    </source>
</evidence>
<comment type="cofactor">
    <cofactor evidence="1">
        <name>Mg(2+)</name>
        <dbReference type="ChEBI" id="CHEBI:18420"/>
    </cofactor>
</comment>
<dbReference type="EMBL" id="JAUQUB010000001">
    <property type="protein sequence ID" value="MDO7881555.1"/>
    <property type="molecule type" value="Genomic_DNA"/>
</dbReference>
<evidence type="ECO:0000256" key="1">
    <source>
        <dbReference type="ARBA" id="ARBA00001946"/>
    </source>
</evidence>
<keyword evidence="6" id="KW-1185">Reference proteome</keyword>
<dbReference type="GO" id="GO:0016829">
    <property type="term" value="F:lyase activity"/>
    <property type="evidence" value="ECO:0007669"/>
    <property type="project" value="UniProtKB-KW"/>
</dbReference>
<protein>
    <submittedName>
        <fullName evidence="5">CoA ester lyase</fullName>
    </submittedName>
</protein>
<name>A0ABT9BKM1_9MICO</name>
<evidence type="ECO:0000313" key="6">
    <source>
        <dbReference type="Proteomes" id="UP001241072"/>
    </source>
</evidence>
<dbReference type="InterPro" id="IPR005000">
    <property type="entry name" value="Aldolase/citrate-lyase_domain"/>
</dbReference>
<keyword evidence="3" id="KW-0460">Magnesium</keyword>
<keyword evidence="2" id="KW-0479">Metal-binding</keyword>
<dbReference type="PANTHER" id="PTHR32308">
    <property type="entry name" value="LYASE BETA SUBUNIT, PUTATIVE (AFU_ORTHOLOGUE AFUA_4G13030)-RELATED"/>
    <property type="match status" value="1"/>
</dbReference>
<dbReference type="PANTHER" id="PTHR32308:SF10">
    <property type="entry name" value="CITRATE LYASE SUBUNIT BETA"/>
    <property type="match status" value="1"/>
</dbReference>
<dbReference type="InterPro" id="IPR015813">
    <property type="entry name" value="Pyrv/PenolPyrv_kinase-like_dom"/>
</dbReference>
<sequence length="279" mass="29799">MTPRTLRSHLYLPADNERFLAKAPDSGADAVILDLEDAVAPDRKAAALAGALRYLEDAAPGPERWVRVNGGDRGLAEIEAVASAHPDGVWLPKAEPGEWIGTAVAALGAAGIRPGILIESAAGLVGLPNLPPLPGDALTQLGEVDMAADLRMRDRSEEAMVPFRARIVLETAIRRLPQPVAPVDDRLGDAAAFRAGSVLLRDRGFGSRACIHPSQVPIVNEVFGIDPDELERARRVLEQHAERSGDGLGAYRDEDGRMADLATIRWARDLVGRAEGEQG</sequence>
<dbReference type="RefSeq" id="WP_305001963.1">
    <property type="nucleotide sequence ID" value="NZ_JAUQUB010000001.1"/>
</dbReference>
<dbReference type="Proteomes" id="UP001241072">
    <property type="component" value="Unassembled WGS sequence"/>
</dbReference>
<evidence type="ECO:0000256" key="3">
    <source>
        <dbReference type="ARBA" id="ARBA00022842"/>
    </source>
</evidence>
<dbReference type="InterPro" id="IPR011206">
    <property type="entry name" value="Citrate_lyase_beta/mcl1/mcl2"/>
</dbReference>
<dbReference type="Gene3D" id="3.20.20.60">
    <property type="entry name" value="Phosphoenolpyruvate-binding domains"/>
    <property type="match status" value="1"/>
</dbReference>
<reference evidence="5 6" key="1">
    <citation type="submission" date="2023-07" db="EMBL/GenBank/DDBJ databases">
        <title>Protaetiibacter sp. nov WY-16 isolated from soil.</title>
        <authorList>
            <person name="Liu B."/>
            <person name="Wan Y."/>
        </authorList>
    </citation>
    <scope>NUCLEOTIDE SEQUENCE [LARGE SCALE GENOMIC DNA]</scope>
    <source>
        <strain evidence="5 6">WY-16</strain>
    </source>
</reference>
<keyword evidence="5" id="KW-0456">Lyase</keyword>
<organism evidence="5 6">
    <name type="scientific">Antiquaquibacter soli</name>
    <dbReference type="NCBI Taxonomy" id="3064523"/>
    <lineage>
        <taxon>Bacteria</taxon>
        <taxon>Bacillati</taxon>
        <taxon>Actinomycetota</taxon>
        <taxon>Actinomycetes</taxon>
        <taxon>Micrococcales</taxon>
        <taxon>Microbacteriaceae</taxon>
        <taxon>Antiquaquibacter</taxon>
    </lineage>
</organism>
<dbReference type="Pfam" id="PF03328">
    <property type="entry name" value="HpcH_HpaI"/>
    <property type="match status" value="1"/>
</dbReference>
<accession>A0ABT9BKM1</accession>
<dbReference type="SUPFAM" id="SSF51621">
    <property type="entry name" value="Phosphoenolpyruvate/pyruvate domain"/>
    <property type="match status" value="1"/>
</dbReference>
<comment type="caution">
    <text evidence="5">The sequence shown here is derived from an EMBL/GenBank/DDBJ whole genome shotgun (WGS) entry which is preliminary data.</text>
</comment>
<feature type="domain" description="HpcH/HpaI aldolase/citrate lyase" evidence="4">
    <location>
        <begin position="7"/>
        <end position="213"/>
    </location>
</feature>